<dbReference type="FunFam" id="3.80.10.10:FF:001347">
    <property type="entry name" value="LRR receptor-like serine/threonine-protein kinase GSO2"/>
    <property type="match status" value="1"/>
</dbReference>
<dbReference type="SMART" id="SM00365">
    <property type="entry name" value="LRR_SD22"/>
    <property type="match status" value="4"/>
</dbReference>
<dbReference type="PRINTS" id="PR00019">
    <property type="entry name" value="LEURICHRPT"/>
</dbReference>
<keyword evidence="10" id="KW-0675">Receptor</keyword>
<dbReference type="PROSITE" id="PS51450">
    <property type="entry name" value="LRR"/>
    <property type="match status" value="3"/>
</dbReference>
<dbReference type="SMART" id="SM00369">
    <property type="entry name" value="LRR_TYP"/>
    <property type="match status" value="7"/>
</dbReference>
<dbReference type="Pfam" id="PF08263">
    <property type="entry name" value="LRRNT_2"/>
    <property type="match status" value="1"/>
</dbReference>
<dbReference type="PANTHER" id="PTHR48063:SF112">
    <property type="entry name" value="RECEPTOR LIKE PROTEIN 30-LIKE"/>
    <property type="match status" value="1"/>
</dbReference>
<dbReference type="InterPro" id="IPR001611">
    <property type="entry name" value="Leu-rich_rpt"/>
</dbReference>
<name>A0A059BA79_EUCGR</name>
<dbReference type="PANTHER" id="PTHR48063">
    <property type="entry name" value="LRR RECEPTOR-LIKE KINASE"/>
    <property type="match status" value="1"/>
</dbReference>
<evidence type="ECO:0000256" key="6">
    <source>
        <dbReference type="ARBA" id="ARBA00022729"/>
    </source>
</evidence>
<evidence type="ECO:0000256" key="13">
    <source>
        <dbReference type="SAM" id="SignalP"/>
    </source>
</evidence>
<dbReference type="InterPro" id="IPR013210">
    <property type="entry name" value="LRR_N_plant-typ"/>
</dbReference>
<dbReference type="InParanoid" id="A0A059BA79"/>
<feature type="transmembrane region" description="Helical" evidence="12">
    <location>
        <begin position="856"/>
        <end position="879"/>
    </location>
</feature>
<dbReference type="InterPro" id="IPR032675">
    <property type="entry name" value="LRR_dom_sf"/>
</dbReference>
<dbReference type="AlphaFoldDB" id="A0A059BA79"/>
<evidence type="ECO:0000256" key="1">
    <source>
        <dbReference type="ARBA" id="ARBA00004251"/>
    </source>
</evidence>
<keyword evidence="8 12" id="KW-1133">Transmembrane helix</keyword>
<keyword evidence="6 13" id="KW-0732">Signal</keyword>
<evidence type="ECO:0000256" key="4">
    <source>
        <dbReference type="ARBA" id="ARBA00022614"/>
    </source>
</evidence>
<dbReference type="Pfam" id="PF13855">
    <property type="entry name" value="LRR_8"/>
    <property type="match status" value="2"/>
</dbReference>
<dbReference type="Pfam" id="PF00560">
    <property type="entry name" value="LRR_1"/>
    <property type="match status" value="3"/>
</dbReference>
<dbReference type="InterPro" id="IPR046956">
    <property type="entry name" value="RLP23-like"/>
</dbReference>
<dbReference type="SUPFAM" id="SSF52058">
    <property type="entry name" value="L domain-like"/>
    <property type="match status" value="2"/>
</dbReference>
<keyword evidence="5 12" id="KW-0812">Transmembrane</keyword>
<dbReference type="InterPro" id="IPR003591">
    <property type="entry name" value="Leu-rich_rpt_typical-subtyp"/>
</dbReference>
<evidence type="ECO:0000256" key="9">
    <source>
        <dbReference type="ARBA" id="ARBA00023136"/>
    </source>
</evidence>
<keyword evidence="3" id="KW-1003">Cell membrane</keyword>
<evidence type="ECO:0000256" key="10">
    <source>
        <dbReference type="ARBA" id="ARBA00023170"/>
    </source>
</evidence>
<keyword evidence="11" id="KW-0325">Glycoprotein</keyword>
<sequence length="919" mass="103073">MTSYVYSSFVPTLLCALFVIQALRFSHSKTLTNVSCLGIEREALLKLKQDLIDPSRRLKSWTGESCCKWEGVECSEKTGHVLKLDLHNPCDGLENCNLGGEIHPALNKLKYLKYLDLSFNNFTIQKTQESFTSLQKLEYFNLSFAGYGHISNQLSNLSNLRYLDLSGWIWSKPSLGTENLRWLSTFSYLKYLDLSYVPLLNPKGWLAPINMLSSLEFLILRGCELEDASASLPVNFTSLKFLDLSQNSMNSSIPPWFQNFSKLEHLDLSDNDLQGIFPTIILENSRWLKFLDVSTNRMEGELLKNLSSFCNLQVLSLRSNKFSGRIFNAQDGTLNCERSNLKTVDVNDNSFSGHLSNQFGNFKDLIFLDLSQNSISGPIPAAMGQLSSLRMLNLSFNNLSGKIPENIGLLSNLEVMDIGNNQFDGIVSQIHFANLTSLIVLKIYSTGLVINISASWVPPFQIQEILMSSCKVGPKFPNWLRTQKKVSALDMSNASILDEVPHWLSDVLLSIEQLDLSDNMLRGNISRIIGKKMPLLTQVSLFGNNLSGEIPNSLCMSDELSFLDLSKNQLSGRLPRCWRESQAFLEWISLGDNKLYGQLPRSLCHLKQLKVLGLHENGLDGVLPKCLLKLDLVILDLGDNQFTGKIPLFGNPKSFEIIDLGRNHLTGIPCCFNNFSRMWANSTLYFRSMGRFLTMVDTEGTSIEFTGTIPYLFSIDLSSNALDGQIPKGLMMLTRLQNLNLSQNKLVGEIPSDIGNLKDLQSLDLSNNKLSGEIPPSISNLDFLSHLDLSYNNLSGPIPLGNHLGTLDDQSIYRGNDGLCGHPLLKVCPGDELDVGRGDDHKLSEDKANEDGTIIVWFYSGMGPGFVVAFMGFCTILHFKKSWSISYFGVVDRIIEKLSIVKMITMLWFKRAFQFQLRK</sequence>
<evidence type="ECO:0000256" key="8">
    <source>
        <dbReference type="ARBA" id="ARBA00022989"/>
    </source>
</evidence>
<evidence type="ECO:0000313" key="15">
    <source>
        <dbReference type="EMBL" id="KCW63137.1"/>
    </source>
</evidence>
<dbReference type="Gene3D" id="3.80.10.10">
    <property type="entry name" value="Ribonuclease Inhibitor"/>
    <property type="match status" value="4"/>
</dbReference>
<dbReference type="OMA" id="CFENERQ"/>
<organism evidence="15">
    <name type="scientific">Eucalyptus grandis</name>
    <name type="common">Flooded gum</name>
    <dbReference type="NCBI Taxonomy" id="71139"/>
    <lineage>
        <taxon>Eukaryota</taxon>
        <taxon>Viridiplantae</taxon>
        <taxon>Streptophyta</taxon>
        <taxon>Embryophyta</taxon>
        <taxon>Tracheophyta</taxon>
        <taxon>Spermatophyta</taxon>
        <taxon>Magnoliopsida</taxon>
        <taxon>eudicotyledons</taxon>
        <taxon>Gunneridae</taxon>
        <taxon>Pentapetalae</taxon>
        <taxon>rosids</taxon>
        <taxon>malvids</taxon>
        <taxon>Myrtales</taxon>
        <taxon>Myrtaceae</taxon>
        <taxon>Myrtoideae</taxon>
        <taxon>Eucalypteae</taxon>
        <taxon>Eucalyptus</taxon>
    </lineage>
</organism>
<evidence type="ECO:0000259" key="14">
    <source>
        <dbReference type="Pfam" id="PF08263"/>
    </source>
</evidence>
<dbReference type="GO" id="GO:0005886">
    <property type="term" value="C:plasma membrane"/>
    <property type="evidence" value="ECO:0007669"/>
    <property type="project" value="UniProtKB-SubCell"/>
</dbReference>
<reference evidence="15" key="1">
    <citation type="submission" date="2013-07" db="EMBL/GenBank/DDBJ databases">
        <title>The genome of Eucalyptus grandis.</title>
        <authorList>
            <person name="Schmutz J."/>
            <person name="Hayes R."/>
            <person name="Myburg A."/>
            <person name="Tuskan G."/>
            <person name="Grattapaglia D."/>
            <person name="Rokhsar D.S."/>
        </authorList>
    </citation>
    <scope>NUCLEOTIDE SEQUENCE</scope>
    <source>
        <tissue evidence="15">Leaf extractions</tissue>
    </source>
</reference>
<feature type="domain" description="Leucine-rich repeat-containing N-terminal plant-type" evidence="14">
    <location>
        <begin position="40"/>
        <end position="75"/>
    </location>
</feature>
<protein>
    <recommendedName>
        <fullName evidence="14">Leucine-rich repeat-containing N-terminal plant-type domain-containing protein</fullName>
    </recommendedName>
</protein>
<gene>
    <name evidence="15" type="ORF">EUGRSUZ_G00748</name>
</gene>
<evidence type="ECO:0000256" key="11">
    <source>
        <dbReference type="ARBA" id="ARBA00023180"/>
    </source>
</evidence>
<evidence type="ECO:0000256" key="5">
    <source>
        <dbReference type="ARBA" id="ARBA00022692"/>
    </source>
</evidence>
<feature type="chain" id="PRO_5001568262" description="Leucine-rich repeat-containing N-terminal plant-type domain-containing protein" evidence="13">
    <location>
        <begin position="29"/>
        <end position="919"/>
    </location>
</feature>
<dbReference type="FunFam" id="3.80.10.10:FF:000383">
    <property type="entry name" value="Leucine-rich repeat receptor protein kinase EMS1"/>
    <property type="match status" value="1"/>
</dbReference>
<dbReference type="SUPFAM" id="SSF52047">
    <property type="entry name" value="RNI-like"/>
    <property type="match status" value="1"/>
</dbReference>
<evidence type="ECO:0000256" key="2">
    <source>
        <dbReference type="ARBA" id="ARBA00009592"/>
    </source>
</evidence>
<evidence type="ECO:0000256" key="3">
    <source>
        <dbReference type="ARBA" id="ARBA00022475"/>
    </source>
</evidence>
<keyword evidence="7" id="KW-0677">Repeat</keyword>
<evidence type="ECO:0000256" key="12">
    <source>
        <dbReference type="SAM" id="Phobius"/>
    </source>
</evidence>
<keyword evidence="9 12" id="KW-0472">Membrane</keyword>
<keyword evidence="4" id="KW-0433">Leucine-rich repeat</keyword>
<dbReference type="FunFam" id="3.80.10.10:FF:000213">
    <property type="entry name" value="Tyrosine-sulfated glycopeptide receptor 1"/>
    <property type="match status" value="1"/>
</dbReference>
<dbReference type="FunFam" id="3.80.10.10:FF:000041">
    <property type="entry name" value="LRR receptor-like serine/threonine-protein kinase ERECTA"/>
    <property type="match status" value="1"/>
</dbReference>
<proteinExistence type="inferred from homology"/>
<evidence type="ECO:0000256" key="7">
    <source>
        <dbReference type="ARBA" id="ARBA00022737"/>
    </source>
</evidence>
<dbReference type="EMBL" id="KK198759">
    <property type="protein sequence ID" value="KCW63137.1"/>
    <property type="molecule type" value="Genomic_DNA"/>
</dbReference>
<dbReference type="eggNOG" id="KOG0619">
    <property type="taxonomic scope" value="Eukaryota"/>
</dbReference>
<feature type="signal peptide" evidence="13">
    <location>
        <begin position="1"/>
        <end position="28"/>
    </location>
</feature>
<dbReference type="Gramene" id="KCW63137">
    <property type="protein sequence ID" value="KCW63137"/>
    <property type="gene ID" value="EUGRSUZ_G00748"/>
</dbReference>
<comment type="similarity">
    <text evidence="2">Belongs to the RLP family.</text>
</comment>
<accession>A0A059BA79</accession>
<comment type="subcellular location">
    <subcellularLocation>
        <location evidence="1">Cell membrane</location>
        <topology evidence="1">Single-pass type I membrane protein</topology>
    </subcellularLocation>
</comment>